<dbReference type="AlphaFoldDB" id="A0A5B7K356"/>
<protein>
    <submittedName>
        <fullName evidence="1">Uncharacterized protein</fullName>
    </submittedName>
</protein>
<name>A0A5B7K356_PORTR</name>
<evidence type="ECO:0000313" key="2">
    <source>
        <dbReference type="Proteomes" id="UP000324222"/>
    </source>
</evidence>
<comment type="caution">
    <text evidence="1">The sequence shown here is derived from an EMBL/GenBank/DDBJ whole genome shotgun (WGS) entry which is preliminary data.</text>
</comment>
<accession>A0A5B7K356</accession>
<keyword evidence="2" id="KW-1185">Reference proteome</keyword>
<sequence>MWEGCWTLFEAVGECEEGVARCGGCEMVWKGMGLSGKVSKGVRWCRKVLRGYETLLEAVGGCGEMWESVGRVFEGVRRVSEGVRRCWEAVKRYWEL</sequence>
<dbReference type="EMBL" id="VSRR010125619">
    <property type="protein sequence ID" value="MPD01064.1"/>
    <property type="molecule type" value="Genomic_DNA"/>
</dbReference>
<organism evidence="1 2">
    <name type="scientific">Portunus trituberculatus</name>
    <name type="common">Swimming crab</name>
    <name type="synonym">Neptunus trituberculatus</name>
    <dbReference type="NCBI Taxonomy" id="210409"/>
    <lineage>
        <taxon>Eukaryota</taxon>
        <taxon>Metazoa</taxon>
        <taxon>Ecdysozoa</taxon>
        <taxon>Arthropoda</taxon>
        <taxon>Crustacea</taxon>
        <taxon>Multicrustacea</taxon>
        <taxon>Malacostraca</taxon>
        <taxon>Eumalacostraca</taxon>
        <taxon>Eucarida</taxon>
        <taxon>Decapoda</taxon>
        <taxon>Pleocyemata</taxon>
        <taxon>Brachyura</taxon>
        <taxon>Eubrachyura</taxon>
        <taxon>Portunoidea</taxon>
        <taxon>Portunidae</taxon>
        <taxon>Portuninae</taxon>
        <taxon>Portunus</taxon>
    </lineage>
</organism>
<gene>
    <name evidence="1" type="ORF">E2C01_096576</name>
</gene>
<proteinExistence type="predicted"/>
<evidence type="ECO:0000313" key="1">
    <source>
        <dbReference type="EMBL" id="MPD01064.1"/>
    </source>
</evidence>
<dbReference type="Proteomes" id="UP000324222">
    <property type="component" value="Unassembled WGS sequence"/>
</dbReference>
<reference evidence="1 2" key="1">
    <citation type="submission" date="2019-05" db="EMBL/GenBank/DDBJ databases">
        <title>Another draft genome of Portunus trituberculatus and its Hox gene families provides insights of decapod evolution.</title>
        <authorList>
            <person name="Jeong J.-H."/>
            <person name="Song I."/>
            <person name="Kim S."/>
            <person name="Choi T."/>
            <person name="Kim D."/>
            <person name="Ryu S."/>
            <person name="Kim W."/>
        </authorList>
    </citation>
    <scope>NUCLEOTIDE SEQUENCE [LARGE SCALE GENOMIC DNA]</scope>
    <source>
        <tissue evidence="1">Muscle</tissue>
    </source>
</reference>